<proteinExistence type="inferred from homology"/>
<feature type="binding site" evidence="9">
    <location>
        <position position="206"/>
    </location>
    <ligand>
        <name>Zn(2+)</name>
        <dbReference type="ChEBI" id="CHEBI:29105"/>
        <label>2</label>
    </ligand>
</feature>
<dbReference type="GO" id="GO:0005524">
    <property type="term" value="F:ATP binding"/>
    <property type="evidence" value="ECO:0007669"/>
    <property type="project" value="InterPro"/>
</dbReference>
<gene>
    <name evidence="9 14" type="primary">dnaJ</name>
</gene>
<dbReference type="AlphaFoldDB" id="A0A075GS66"/>
<dbReference type="Gene3D" id="1.10.287.110">
    <property type="entry name" value="DnaJ domain"/>
    <property type="match status" value="1"/>
</dbReference>
<accession>A0A075GS66</accession>
<feature type="repeat" description="CXXCXGXG motif" evidence="9">
    <location>
        <begin position="203"/>
        <end position="210"/>
    </location>
</feature>
<dbReference type="InterPro" id="IPR018253">
    <property type="entry name" value="DnaJ_domain_CS"/>
</dbReference>
<dbReference type="FunFam" id="2.60.260.20:FF:000005">
    <property type="entry name" value="Chaperone protein dnaJ 1, mitochondrial"/>
    <property type="match status" value="1"/>
</dbReference>
<evidence type="ECO:0000256" key="3">
    <source>
        <dbReference type="ARBA" id="ARBA00022723"/>
    </source>
</evidence>
<feature type="binding site" evidence="9">
    <location>
        <position position="220"/>
    </location>
    <ligand>
        <name>Zn(2+)</name>
        <dbReference type="ChEBI" id="CHEBI:29105"/>
        <label>1</label>
    </ligand>
</feature>
<dbReference type="CDD" id="cd10747">
    <property type="entry name" value="DnaJ_C"/>
    <property type="match status" value="1"/>
</dbReference>
<evidence type="ECO:0000259" key="13">
    <source>
        <dbReference type="PROSITE" id="PS51188"/>
    </source>
</evidence>
<evidence type="ECO:0000256" key="4">
    <source>
        <dbReference type="ARBA" id="ARBA00022737"/>
    </source>
</evidence>
<dbReference type="SUPFAM" id="SSF57938">
    <property type="entry name" value="DnaJ/Hsp40 cysteine-rich domain"/>
    <property type="match status" value="1"/>
</dbReference>
<keyword evidence="2 9" id="KW-0235">DNA replication</keyword>
<dbReference type="InterPro" id="IPR001305">
    <property type="entry name" value="HSP_DnaJ_Cys-rich_dom"/>
</dbReference>
<dbReference type="Pfam" id="PF00226">
    <property type="entry name" value="DnaJ"/>
    <property type="match status" value="1"/>
</dbReference>
<keyword evidence="8 9" id="KW-0143">Chaperone</keyword>
<dbReference type="Gene3D" id="2.10.230.10">
    <property type="entry name" value="Heat shock protein DnaJ, cysteine-rich domain"/>
    <property type="match status" value="1"/>
</dbReference>
<comment type="subunit">
    <text evidence="9">Homodimer.</text>
</comment>
<dbReference type="GO" id="GO:0031072">
    <property type="term" value="F:heat shock protein binding"/>
    <property type="evidence" value="ECO:0007669"/>
    <property type="project" value="InterPro"/>
</dbReference>
<comment type="function">
    <text evidence="9">Participates actively in the response to hyperosmotic and heat shock by preventing the aggregation of stress-denatured proteins and by disaggregating proteins, also in an autonomous, DnaK-independent fashion. Unfolded proteins bind initially to DnaJ; upon interaction with the DnaJ-bound protein, DnaK hydrolyzes its bound ATP, resulting in the formation of a stable complex. GrpE releases ADP from DnaK; ATP binding to DnaK triggers the release of the substrate protein, thus completing the reaction cycle. Several rounds of ATP-dependent interactions between DnaJ, DnaK and GrpE are required for fully efficient folding. Also involved, together with DnaK and GrpE, in the DNA replication of plasmids through activation of initiation proteins.</text>
</comment>
<evidence type="ECO:0000256" key="7">
    <source>
        <dbReference type="ARBA" id="ARBA00023016"/>
    </source>
</evidence>
<comment type="domain">
    <text evidence="9">The J domain is necessary and sufficient to stimulate DnaK ATPase activity. Zinc center 1 plays an important role in the autonomous, DnaK-independent chaperone activity of DnaJ. Zinc center 2 is essential for interaction with DnaK and for DnaJ activity.</text>
</comment>
<evidence type="ECO:0000259" key="12">
    <source>
        <dbReference type="PROSITE" id="PS50076"/>
    </source>
</evidence>
<dbReference type="InterPro" id="IPR008971">
    <property type="entry name" value="HSP40/DnaJ_pept-bd"/>
</dbReference>
<feature type="binding site" evidence="9">
    <location>
        <position position="217"/>
    </location>
    <ligand>
        <name>Zn(2+)</name>
        <dbReference type="ChEBI" id="CHEBI:29105"/>
        <label>1</label>
    </ligand>
</feature>
<dbReference type="InterPro" id="IPR001623">
    <property type="entry name" value="DnaJ_domain"/>
</dbReference>
<dbReference type="GO" id="GO:0051082">
    <property type="term" value="F:unfolded protein binding"/>
    <property type="evidence" value="ECO:0007669"/>
    <property type="project" value="UniProtKB-UniRule"/>
</dbReference>
<evidence type="ECO:0000256" key="5">
    <source>
        <dbReference type="ARBA" id="ARBA00022771"/>
    </source>
</evidence>
<dbReference type="EMBL" id="KF900752">
    <property type="protein sequence ID" value="AIF05870.1"/>
    <property type="molecule type" value="Genomic_DNA"/>
</dbReference>
<feature type="binding site" evidence="9">
    <location>
        <position position="203"/>
    </location>
    <ligand>
        <name>Zn(2+)</name>
        <dbReference type="ChEBI" id="CHEBI:29105"/>
        <label>2</label>
    </ligand>
</feature>
<evidence type="ECO:0000256" key="11">
    <source>
        <dbReference type="SAM" id="MobiDB-lite"/>
    </source>
</evidence>
<dbReference type="GO" id="GO:0009408">
    <property type="term" value="P:response to heat"/>
    <property type="evidence" value="ECO:0007669"/>
    <property type="project" value="InterPro"/>
</dbReference>
<keyword evidence="3 9" id="KW-0479">Metal-binding</keyword>
<dbReference type="PROSITE" id="PS00636">
    <property type="entry name" value="DNAJ_1"/>
    <property type="match status" value="1"/>
</dbReference>
<reference evidence="14" key="1">
    <citation type="journal article" date="2014" name="Genome Biol. Evol.">
        <title>Pangenome evidence for extensive interdomain horizontal transfer affecting lineage core and shell genes in uncultured planktonic thaumarchaeota and euryarchaeota.</title>
        <authorList>
            <person name="Deschamps P."/>
            <person name="Zivanovic Y."/>
            <person name="Moreira D."/>
            <person name="Rodriguez-Valera F."/>
            <person name="Lopez-Garcia P."/>
        </authorList>
    </citation>
    <scope>NUCLEOTIDE SEQUENCE</scope>
</reference>
<feature type="binding site" evidence="9">
    <location>
        <position position="177"/>
    </location>
    <ligand>
        <name>Zn(2+)</name>
        <dbReference type="ChEBI" id="CHEBI:29105"/>
        <label>2</label>
    </ligand>
</feature>
<keyword evidence="4 9" id="KW-0677">Repeat</keyword>
<evidence type="ECO:0000256" key="9">
    <source>
        <dbReference type="HAMAP-Rule" id="MF_01152"/>
    </source>
</evidence>
<dbReference type="FunFam" id="1.10.287.110:FF:000031">
    <property type="entry name" value="Molecular chaperone DnaJ"/>
    <property type="match status" value="1"/>
</dbReference>
<dbReference type="FunFam" id="2.10.230.10:FF:000002">
    <property type="entry name" value="Molecular chaperone DnaJ"/>
    <property type="match status" value="1"/>
</dbReference>
<feature type="binding site" evidence="9">
    <location>
        <position position="180"/>
    </location>
    <ligand>
        <name>Zn(2+)</name>
        <dbReference type="ChEBI" id="CHEBI:29105"/>
        <label>2</label>
    </ligand>
</feature>
<feature type="domain" description="J" evidence="12">
    <location>
        <begin position="5"/>
        <end position="71"/>
    </location>
</feature>
<dbReference type="InterPro" id="IPR012724">
    <property type="entry name" value="DnaJ"/>
</dbReference>
<feature type="binding site" evidence="9">
    <location>
        <position position="163"/>
    </location>
    <ligand>
        <name>Zn(2+)</name>
        <dbReference type="ChEBI" id="CHEBI:29105"/>
        <label>1</label>
    </ligand>
</feature>
<dbReference type="PANTHER" id="PTHR43096">
    <property type="entry name" value="DNAJ HOMOLOG 1, MITOCHONDRIAL-RELATED"/>
    <property type="match status" value="1"/>
</dbReference>
<dbReference type="CDD" id="cd06257">
    <property type="entry name" value="DnaJ"/>
    <property type="match status" value="1"/>
</dbReference>
<dbReference type="Gene3D" id="2.60.260.20">
    <property type="entry name" value="Urease metallochaperone UreE, N-terminal domain"/>
    <property type="match status" value="2"/>
</dbReference>
<keyword evidence="1 9" id="KW-0963">Cytoplasm</keyword>
<dbReference type="CDD" id="cd10719">
    <property type="entry name" value="DnaJ_zf"/>
    <property type="match status" value="1"/>
</dbReference>
<dbReference type="HAMAP" id="MF_01152">
    <property type="entry name" value="DnaJ"/>
    <property type="match status" value="1"/>
</dbReference>
<feature type="repeat" description="CXXCXGXG motif" evidence="9">
    <location>
        <begin position="177"/>
        <end position="184"/>
    </location>
</feature>
<dbReference type="NCBIfam" id="NF008035">
    <property type="entry name" value="PRK10767.1"/>
    <property type="match status" value="1"/>
</dbReference>
<name>A0A075GS66_9EURY</name>
<dbReference type="SUPFAM" id="SSF46565">
    <property type="entry name" value="Chaperone J-domain"/>
    <property type="match status" value="1"/>
</dbReference>
<feature type="domain" description="CR-type" evidence="13">
    <location>
        <begin position="147"/>
        <end position="229"/>
    </location>
</feature>
<dbReference type="Pfam" id="PF00684">
    <property type="entry name" value="DnaJ_CXXCXGXG"/>
    <property type="match status" value="1"/>
</dbReference>
<dbReference type="Pfam" id="PF01556">
    <property type="entry name" value="DnaJ_C"/>
    <property type="match status" value="1"/>
</dbReference>
<dbReference type="GO" id="GO:0042026">
    <property type="term" value="P:protein refolding"/>
    <property type="evidence" value="ECO:0007669"/>
    <property type="project" value="TreeGrafter"/>
</dbReference>
<dbReference type="InterPro" id="IPR036410">
    <property type="entry name" value="HSP_DnaJ_Cys-rich_dom_sf"/>
</dbReference>
<feature type="binding site" evidence="9">
    <location>
        <position position="160"/>
    </location>
    <ligand>
        <name>Zn(2+)</name>
        <dbReference type="ChEBI" id="CHEBI:29105"/>
        <label>1</label>
    </ligand>
</feature>
<dbReference type="PROSITE" id="PS51188">
    <property type="entry name" value="ZF_CR"/>
    <property type="match status" value="1"/>
</dbReference>
<comment type="cofactor">
    <cofactor evidence="9">
        <name>Zn(2+)</name>
        <dbReference type="ChEBI" id="CHEBI:29105"/>
    </cofactor>
    <text evidence="9">Binds 2 Zn(2+) ions per monomer.</text>
</comment>
<protein>
    <recommendedName>
        <fullName evidence="9">Chaperone protein DnaJ</fullName>
    </recommendedName>
</protein>
<evidence type="ECO:0000256" key="8">
    <source>
        <dbReference type="ARBA" id="ARBA00023186"/>
    </source>
</evidence>
<evidence type="ECO:0000256" key="1">
    <source>
        <dbReference type="ARBA" id="ARBA00022490"/>
    </source>
</evidence>
<dbReference type="PROSITE" id="PS50076">
    <property type="entry name" value="DNAJ_2"/>
    <property type="match status" value="1"/>
</dbReference>
<dbReference type="NCBIfam" id="TIGR02349">
    <property type="entry name" value="DnaJ_bact"/>
    <property type="match status" value="1"/>
</dbReference>
<evidence type="ECO:0000313" key="14">
    <source>
        <dbReference type="EMBL" id="AIF05870.1"/>
    </source>
</evidence>
<feature type="repeat" description="CXXCXGXG motif" evidence="9">
    <location>
        <begin position="217"/>
        <end position="224"/>
    </location>
</feature>
<comment type="subcellular location">
    <subcellularLocation>
        <location evidence="9">Cytoplasm</location>
    </subcellularLocation>
</comment>
<evidence type="ECO:0000256" key="10">
    <source>
        <dbReference type="PROSITE-ProRule" id="PRU00546"/>
    </source>
</evidence>
<dbReference type="PRINTS" id="PR00625">
    <property type="entry name" value="JDOMAIN"/>
</dbReference>
<dbReference type="GO" id="GO:0005737">
    <property type="term" value="C:cytoplasm"/>
    <property type="evidence" value="ECO:0007669"/>
    <property type="project" value="UniProtKB-SubCell"/>
</dbReference>
<dbReference type="InterPro" id="IPR036869">
    <property type="entry name" value="J_dom_sf"/>
</dbReference>
<dbReference type="SMART" id="SM00271">
    <property type="entry name" value="DnaJ"/>
    <property type="match status" value="1"/>
</dbReference>
<keyword evidence="5 9" id="KW-0863">Zinc-finger</keyword>
<keyword evidence="6 9" id="KW-0862">Zinc</keyword>
<dbReference type="GO" id="GO:0006260">
    <property type="term" value="P:DNA replication"/>
    <property type="evidence" value="ECO:0007669"/>
    <property type="project" value="UniProtKB-KW"/>
</dbReference>
<feature type="repeat" description="CXXCXGXG motif" evidence="9">
    <location>
        <begin position="160"/>
        <end position="167"/>
    </location>
</feature>
<dbReference type="GO" id="GO:0008270">
    <property type="term" value="F:zinc ion binding"/>
    <property type="evidence" value="ECO:0007669"/>
    <property type="project" value="UniProtKB-UniRule"/>
</dbReference>
<feature type="region of interest" description="Disordered" evidence="11">
    <location>
        <begin position="239"/>
        <end position="262"/>
    </location>
</feature>
<comment type="similarity">
    <text evidence="9">Belongs to the DnaJ family.</text>
</comment>
<evidence type="ECO:0000256" key="6">
    <source>
        <dbReference type="ARBA" id="ARBA00022833"/>
    </source>
</evidence>
<organism evidence="14">
    <name type="scientific">uncultured marine group II/III euryarchaeote KM3_188_A01</name>
    <dbReference type="NCBI Taxonomy" id="1457953"/>
    <lineage>
        <taxon>Archaea</taxon>
        <taxon>Methanobacteriati</taxon>
        <taxon>Methanobacteriota</taxon>
        <taxon>environmental samples</taxon>
    </lineage>
</organism>
<sequence>MAKRDYYEVLGINREASKAEIKKAYRKLARKYHPDANRENQSEAEEKFKEISEAYEVLADDEKRPRYDRYGHEGVNFGGGGFSWDDFTHQGDISDIFGQLFGGGGGGGMGDIFSQFFGGGARQRSPRNRGADLRYDLTLDLEQAYAGLEQQVTIPRDEACGDCSGSGAAEGGSAVTCSQCGGRGMVQHVRRRGFMQTVQTGECPQCGGDGKTVDRPCSGCRGRGVREARKKIKLTIPPGINDGHRLRLRGQGSAGPRNGPRGDLYVVTSVRRHRTFQRQETEIVLELEITPAQAVLGEEIEVPTLAGKVKLKVPAGTQSGAVLRLRGKGMPDLDRAGRYGDQHVRVNVRIPKAGRKSRAAWEQLRELDGESPSLFERVRDRFG</sequence>
<evidence type="ECO:0000256" key="2">
    <source>
        <dbReference type="ARBA" id="ARBA00022705"/>
    </source>
</evidence>
<keyword evidence="7 9" id="KW-0346">Stress response</keyword>
<dbReference type="SUPFAM" id="SSF49493">
    <property type="entry name" value="HSP40/DnaJ peptide-binding domain"/>
    <property type="match status" value="2"/>
</dbReference>
<dbReference type="InterPro" id="IPR002939">
    <property type="entry name" value="DnaJ_C"/>
</dbReference>
<dbReference type="PANTHER" id="PTHR43096:SF10">
    <property type="entry name" value="CHAPERONE PROTEIN DNAJ A6, CHLOROPLASTIC"/>
    <property type="match status" value="1"/>
</dbReference>
<feature type="zinc finger region" description="CR-type" evidence="10">
    <location>
        <begin position="147"/>
        <end position="229"/>
    </location>
</feature>